<dbReference type="Pfam" id="PF03364">
    <property type="entry name" value="Polyketide_cyc"/>
    <property type="match status" value="1"/>
</dbReference>
<proteinExistence type="inferred from homology"/>
<name>A0ABU8XK05_9PROT</name>
<evidence type="ECO:0000259" key="2">
    <source>
        <dbReference type="Pfam" id="PF03364"/>
    </source>
</evidence>
<dbReference type="EMBL" id="JBBLZC010000001">
    <property type="protein sequence ID" value="MEK0081538.1"/>
    <property type="molecule type" value="Genomic_DNA"/>
</dbReference>
<dbReference type="Gene3D" id="3.30.530.20">
    <property type="match status" value="1"/>
</dbReference>
<dbReference type="SUPFAM" id="SSF55961">
    <property type="entry name" value="Bet v1-like"/>
    <property type="match status" value="1"/>
</dbReference>
<sequence length="166" mass="19252">MPTHAEKRILPYRPEDMFDLVAGVDRYPEFLPWCKAARITQRDGNVFYADLVVAFKVFRERFTSKVTLHDKSLIDVEYINGPFRYLNNHWKFDLAPEGCVVDFYVDFEFRSKILQNLIGLLFNEAVHRMVAAFEARARQLYRPVTQPDAAPEAHIMADPAVGGWRG</sequence>
<dbReference type="InterPro" id="IPR044996">
    <property type="entry name" value="COQ10-like"/>
</dbReference>
<dbReference type="PANTHER" id="PTHR12901">
    <property type="entry name" value="SPERM PROTEIN HOMOLOG"/>
    <property type="match status" value="1"/>
</dbReference>
<dbReference type="CDD" id="cd07813">
    <property type="entry name" value="COQ10p_like"/>
    <property type="match status" value="1"/>
</dbReference>
<dbReference type="Proteomes" id="UP001375743">
    <property type="component" value="Unassembled WGS sequence"/>
</dbReference>
<gene>
    <name evidence="3" type="ORF">U1T56_00110</name>
</gene>
<organism evidence="3 4">
    <name type="scientific">Benzoatithermus flavus</name>
    <dbReference type="NCBI Taxonomy" id="3108223"/>
    <lineage>
        <taxon>Bacteria</taxon>
        <taxon>Pseudomonadati</taxon>
        <taxon>Pseudomonadota</taxon>
        <taxon>Alphaproteobacteria</taxon>
        <taxon>Geminicoccales</taxon>
        <taxon>Geminicoccaceae</taxon>
        <taxon>Benzoatithermus</taxon>
    </lineage>
</organism>
<dbReference type="PANTHER" id="PTHR12901:SF10">
    <property type="entry name" value="COENZYME Q-BINDING PROTEIN COQ10, MITOCHONDRIAL"/>
    <property type="match status" value="1"/>
</dbReference>
<reference evidence="3 4" key="1">
    <citation type="submission" date="2024-01" db="EMBL/GenBank/DDBJ databases">
        <title>Multi-omics insights into the function and evolution of sodium benzoate biodegradation pathways in Benzoatithermus flavus gen. nov., sp. nov. from hot spring.</title>
        <authorList>
            <person name="Hu C.-J."/>
            <person name="Li W.-J."/>
        </authorList>
    </citation>
    <scope>NUCLEOTIDE SEQUENCE [LARGE SCALE GENOMIC DNA]</scope>
    <source>
        <strain evidence="3 4">SYSU G07066</strain>
    </source>
</reference>
<accession>A0ABU8XK05</accession>
<feature type="domain" description="Coenzyme Q-binding protein COQ10 START" evidence="2">
    <location>
        <begin position="10"/>
        <end position="134"/>
    </location>
</feature>
<dbReference type="InterPro" id="IPR023393">
    <property type="entry name" value="START-like_dom_sf"/>
</dbReference>
<keyword evidence="4" id="KW-1185">Reference proteome</keyword>
<evidence type="ECO:0000256" key="1">
    <source>
        <dbReference type="ARBA" id="ARBA00008918"/>
    </source>
</evidence>
<dbReference type="InterPro" id="IPR005031">
    <property type="entry name" value="COQ10_START"/>
</dbReference>
<evidence type="ECO:0000313" key="4">
    <source>
        <dbReference type="Proteomes" id="UP001375743"/>
    </source>
</evidence>
<evidence type="ECO:0000313" key="3">
    <source>
        <dbReference type="EMBL" id="MEK0081538.1"/>
    </source>
</evidence>
<protein>
    <submittedName>
        <fullName evidence="3">Type II toxin-antitoxin system RatA family toxin</fullName>
    </submittedName>
</protein>
<comment type="similarity">
    <text evidence="1">Belongs to the ribosome association toxin RatA family.</text>
</comment>
<dbReference type="RefSeq" id="WP_418157392.1">
    <property type="nucleotide sequence ID" value="NZ_JBBLZC010000001.1"/>
</dbReference>
<comment type="caution">
    <text evidence="3">The sequence shown here is derived from an EMBL/GenBank/DDBJ whole genome shotgun (WGS) entry which is preliminary data.</text>
</comment>